<keyword evidence="3" id="KW-1185">Reference proteome</keyword>
<evidence type="ECO:0000256" key="1">
    <source>
        <dbReference type="SAM" id="MobiDB-lite"/>
    </source>
</evidence>
<comment type="caution">
    <text evidence="2">The sequence shown here is derived from an EMBL/GenBank/DDBJ whole genome shotgun (WGS) entry which is preliminary data.</text>
</comment>
<feature type="region of interest" description="Disordered" evidence="1">
    <location>
        <begin position="57"/>
        <end position="80"/>
    </location>
</feature>
<reference evidence="2 3" key="1">
    <citation type="submission" date="2024-06" db="EMBL/GenBank/DDBJ databases">
        <title>Genomic Encyclopedia of Type Strains, Phase V (KMG-V): Genome sequencing to study the core and pangenomes of soil and plant-associated prokaryotes.</title>
        <authorList>
            <person name="Whitman W."/>
        </authorList>
    </citation>
    <scope>NUCLEOTIDE SEQUENCE [LARGE SCALE GENOMIC DNA]</scope>
    <source>
        <strain evidence="2 3">USDA 160</strain>
    </source>
</reference>
<organism evidence="2 3">
    <name type="scientific">Bradyrhizobium japonicum</name>
    <dbReference type="NCBI Taxonomy" id="375"/>
    <lineage>
        <taxon>Bacteria</taxon>
        <taxon>Pseudomonadati</taxon>
        <taxon>Pseudomonadota</taxon>
        <taxon>Alphaproteobacteria</taxon>
        <taxon>Hyphomicrobiales</taxon>
        <taxon>Nitrobacteraceae</taxon>
        <taxon>Bradyrhizobium</taxon>
    </lineage>
</organism>
<protein>
    <recommendedName>
        <fullName evidence="4">Transposase</fullName>
    </recommendedName>
</protein>
<gene>
    <name evidence="2" type="ORF">ABIF63_000027</name>
</gene>
<sequence>MPTGCAQNKLAENNITPFAVRREVGRVPPATAQQPQVFDPVMIDRLILEAVAQRLPQLPPPQAGSLVPVRDLTRSLKAES</sequence>
<name>A0ABV2RG65_BRAJP</name>
<accession>A0ABV2RG65</accession>
<dbReference type="EMBL" id="JBEPTQ010000001">
    <property type="protein sequence ID" value="MET4715924.1"/>
    <property type="molecule type" value="Genomic_DNA"/>
</dbReference>
<evidence type="ECO:0008006" key="4">
    <source>
        <dbReference type="Google" id="ProtNLM"/>
    </source>
</evidence>
<evidence type="ECO:0000313" key="2">
    <source>
        <dbReference type="EMBL" id="MET4715924.1"/>
    </source>
</evidence>
<proteinExistence type="predicted"/>
<feature type="compositionally biased region" description="Basic and acidic residues" evidence="1">
    <location>
        <begin position="71"/>
        <end position="80"/>
    </location>
</feature>
<dbReference type="Proteomes" id="UP001549291">
    <property type="component" value="Unassembled WGS sequence"/>
</dbReference>
<evidence type="ECO:0000313" key="3">
    <source>
        <dbReference type="Proteomes" id="UP001549291"/>
    </source>
</evidence>